<feature type="region of interest" description="Disordered" evidence="1">
    <location>
        <begin position="88"/>
        <end position="109"/>
    </location>
</feature>
<comment type="caution">
    <text evidence="2">The sequence shown here is derived from an EMBL/GenBank/DDBJ whole genome shotgun (WGS) entry which is preliminary data.</text>
</comment>
<accession>A0A5B7GMQ3</accession>
<evidence type="ECO:0000313" key="3">
    <source>
        <dbReference type="Proteomes" id="UP000324222"/>
    </source>
</evidence>
<feature type="compositionally biased region" description="Polar residues" evidence="1">
    <location>
        <begin position="88"/>
        <end position="98"/>
    </location>
</feature>
<dbReference type="EMBL" id="VSRR010017277">
    <property type="protein sequence ID" value="MPC60192.1"/>
    <property type="molecule type" value="Genomic_DNA"/>
</dbReference>
<dbReference type="Proteomes" id="UP000324222">
    <property type="component" value="Unassembled WGS sequence"/>
</dbReference>
<evidence type="ECO:0000256" key="1">
    <source>
        <dbReference type="SAM" id="MobiDB-lite"/>
    </source>
</evidence>
<dbReference type="AlphaFoldDB" id="A0A5B7GMQ3"/>
<keyword evidence="3" id="KW-1185">Reference proteome</keyword>
<reference evidence="2 3" key="1">
    <citation type="submission" date="2019-05" db="EMBL/GenBank/DDBJ databases">
        <title>Another draft genome of Portunus trituberculatus and its Hox gene families provides insights of decapod evolution.</title>
        <authorList>
            <person name="Jeong J.-H."/>
            <person name="Song I."/>
            <person name="Kim S."/>
            <person name="Choi T."/>
            <person name="Kim D."/>
            <person name="Ryu S."/>
            <person name="Kim W."/>
        </authorList>
    </citation>
    <scope>NUCLEOTIDE SEQUENCE [LARGE SCALE GENOMIC DNA]</scope>
    <source>
        <tissue evidence="2">Muscle</tissue>
    </source>
</reference>
<protein>
    <submittedName>
        <fullName evidence="2">Uncharacterized protein</fullName>
    </submittedName>
</protein>
<evidence type="ECO:0000313" key="2">
    <source>
        <dbReference type="EMBL" id="MPC60192.1"/>
    </source>
</evidence>
<proteinExistence type="predicted"/>
<organism evidence="2 3">
    <name type="scientific">Portunus trituberculatus</name>
    <name type="common">Swimming crab</name>
    <name type="synonym">Neptunus trituberculatus</name>
    <dbReference type="NCBI Taxonomy" id="210409"/>
    <lineage>
        <taxon>Eukaryota</taxon>
        <taxon>Metazoa</taxon>
        <taxon>Ecdysozoa</taxon>
        <taxon>Arthropoda</taxon>
        <taxon>Crustacea</taxon>
        <taxon>Multicrustacea</taxon>
        <taxon>Malacostraca</taxon>
        <taxon>Eumalacostraca</taxon>
        <taxon>Eucarida</taxon>
        <taxon>Decapoda</taxon>
        <taxon>Pleocyemata</taxon>
        <taxon>Brachyura</taxon>
        <taxon>Eubrachyura</taxon>
        <taxon>Portunoidea</taxon>
        <taxon>Portunidae</taxon>
        <taxon>Portuninae</taxon>
        <taxon>Portunus</taxon>
    </lineage>
</organism>
<gene>
    <name evidence="2" type="ORF">E2C01_054230</name>
</gene>
<name>A0A5B7GMQ3_PORTR</name>
<sequence>MVSLTIPPARVSSSFSLGGTHRYSVSFAVVRCSRSSRTSSFPMKLSLLCERMVSMVATSAMPQLGTPHKHWHIDQMMGYIHHEKLSRSNLTGGQNTSPILRPKDNFVSV</sequence>